<name>A0A4P7BKU9_9BURK</name>
<evidence type="ECO:0000256" key="6">
    <source>
        <dbReference type="SAM" id="Phobius"/>
    </source>
</evidence>
<dbReference type="InterPro" id="IPR011701">
    <property type="entry name" value="MFS"/>
</dbReference>
<dbReference type="Pfam" id="PF07690">
    <property type="entry name" value="MFS_1"/>
    <property type="match status" value="1"/>
</dbReference>
<feature type="transmembrane region" description="Helical" evidence="6">
    <location>
        <begin position="17"/>
        <end position="41"/>
    </location>
</feature>
<keyword evidence="9" id="KW-1185">Reference proteome</keyword>
<feature type="transmembrane region" description="Helical" evidence="6">
    <location>
        <begin position="181"/>
        <end position="201"/>
    </location>
</feature>
<keyword evidence="2" id="KW-1003">Cell membrane</keyword>
<accession>A0A4P7BKU9</accession>
<feature type="transmembrane region" description="Helical" evidence="6">
    <location>
        <begin position="238"/>
        <end position="257"/>
    </location>
</feature>
<keyword evidence="5 6" id="KW-0472">Membrane</keyword>
<dbReference type="EMBL" id="CP038026">
    <property type="protein sequence ID" value="QBQ39110.1"/>
    <property type="molecule type" value="Genomic_DNA"/>
</dbReference>
<proteinExistence type="predicted"/>
<sequence>MSAQQTDGPWRNANLRWLLAGSALSLTGDQFTLIALPWLVLGLTGDPLALGVVVALMSVPRAIFILPGGALVDRHSPRAVMMLTKYASAVLLGTLAALTWTGHVTLAAVYLLALAIGLAQAFAMPSGTAMLPRAVPGPLLPAANGLMMGLRQLSMLAGPLLAALLLAVAPAGSAGGTDMRTLGLAFAIDCVTFLLSAWTLARVRPLPGARRDSASEPVLRAVGTGLAMVWRDVPLRTCFLYWSLVALFVGGAMQVALPLLASDTLGSAPAYGFLMAAHGGGMLLGMAAATLTPRLKVVTFGAMLLAGDAVAGLLLMLLGGIDATWQGAGLLLALGALAGFLQVAIFTWIQRRVPPHMLGRAMSIFLFIFMGLAPLSAAATGWVLQHITLGQLFTCSGGALIVCAAFAWLWTPMRTIALTPEAPAKS</sequence>
<feature type="transmembrane region" description="Helical" evidence="6">
    <location>
        <begin position="327"/>
        <end position="349"/>
    </location>
</feature>
<dbReference type="PANTHER" id="PTHR23513:SF6">
    <property type="entry name" value="MAJOR FACILITATOR SUPERFAMILY ASSOCIATED DOMAIN-CONTAINING PROTEIN"/>
    <property type="match status" value="1"/>
</dbReference>
<feature type="transmembrane region" description="Helical" evidence="6">
    <location>
        <begin position="298"/>
        <end position="321"/>
    </location>
</feature>
<feature type="transmembrane region" description="Helical" evidence="6">
    <location>
        <begin position="361"/>
        <end position="384"/>
    </location>
</feature>
<feature type="transmembrane region" description="Helical" evidence="6">
    <location>
        <begin position="83"/>
        <end position="101"/>
    </location>
</feature>
<dbReference type="Proteomes" id="UP000619512">
    <property type="component" value="Unassembled WGS sequence"/>
</dbReference>
<evidence type="ECO:0000256" key="3">
    <source>
        <dbReference type="ARBA" id="ARBA00022692"/>
    </source>
</evidence>
<reference evidence="7" key="3">
    <citation type="submission" date="2022-12" db="EMBL/GenBank/DDBJ databases">
        <authorList>
            <person name="Sun Q."/>
            <person name="Kim S."/>
        </authorList>
    </citation>
    <scope>NUCLEOTIDE SEQUENCE</scope>
    <source>
        <strain evidence="7">KCTC 12344</strain>
    </source>
</reference>
<evidence type="ECO:0000313" key="8">
    <source>
        <dbReference type="EMBL" id="QBQ39110.1"/>
    </source>
</evidence>
<dbReference type="GO" id="GO:0005886">
    <property type="term" value="C:plasma membrane"/>
    <property type="evidence" value="ECO:0007669"/>
    <property type="project" value="UniProtKB-SubCell"/>
</dbReference>
<keyword evidence="3 6" id="KW-0812">Transmembrane</keyword>
<dbReference type="PANTHER" id="PTHR23513">
    <property type="entry name" value="INTEGRAL MEMBRANE EFFLUX PROTEIN-RELATED"/>
    <property type="match status" value="1"/>
</dbReference>
<reference evidence="7" key="1">
    <citation type="journal article" date="2014" name="Int. J. Syst. Evol. Microbiol.">
        <title>Complete genome sequence of Corynebacterium casei LMG S-19264T (=DSM 44701T), isolated from a smear-ripened cheese.</title>
        <authorList>
            <consortium name="US DOE Joint Genome Institute (JGI-PGF)"/>
            <person name="Walter F."/>
            <person name="Albersmeier A."/>
            <person name="Kalinowski J."/>
            <person name="Ruckert C."/>
        </authorList>
    </citation>
    <scope>NUCLEOTIDE SEQUENCE</scope>
    <source>
        <strain evidence="7">KCTC 12344</strain>
    </source>
</reference>
<evidence type="ECO:0000256" key="1">
    <source>
        <dbReference type="ARBA" id="ARBA00004651"/>
    </source>
</evidence>
<dbReference type="SUPFAM" id="SSF103473">
    <property type="entry name" value="MFS general substrate transporter"/>
    <property type="match status" value="1"/>
</dbReference>
<dbReference type="Proteomes" id="UP000294359">
    <property type="component" value="Chromosome"/>
</dbReference>
<dbReference type="GO" id="GO:0022857">
    <property type="term" value="F:transmembrane transporter activity"/>
    <property type="evidence" value="ECO:0007669"/>
    <property type="project" value="InterPro"/>
</dbReference>
<dbReference type="Gene3D" id="1.20.1250.20">
    <property type="entry name" value="MFS general substrate transporter like domains"/>
    <property type="match status" value="1"/>
</dbReference>
<evidence type="ECO:0000313" key="10">
    <source>
        <dbReference type="Proteomes" id="UP000619512"/>
    </source>
</evidence>
<gene>
    <name evidence="8" type="ORF">E1742_25460</name>
    <name evidence="7" type="ORF">GCM10007388_20910</name>
</gene>
<evidence type="ECO:0000256" key="5">
    <source>
        <dbReference type="ARBA" id="ARBA00023136"/>
    </source>
</evidence>
<evidence type="ECO:0000256" key="4">
    <source>
        <dbReference type="ARBA" id="ARBA00022989"/>
    </source>
</evidence>
<dbReference type="OrthoDB" id="69054at2"/>
<evidence type="ECO:0000256" key="2">
    <source>
        <dbReference type="ARBA" id="ARBA00022475"/>
    </source>
</evidence>
<feature type="transmembrane region" description="Helical" evidence="6">
    <location>
        <begin position="107"/>
        <end position="132"/>
    </location>
</feature>
<comment type="subcellular location">
    <subcellularLocation>
        <location evidence="1">Cell membrane</location>
        <topology evidence="1">Multi-pass membrane protein</topology>
    </subcellularLocation>
</comment>
<feature type="transmembrane region" description="Helical" evidence="6">
    <location>
        <begin position="153"/>
        <end position="175"/>
    </location>
</feature>
<evidence type="ECO:0000313" key="7">
    <source>
        <dbReference type="EMBL" id="GGY87411.1"/>
    </source>
</evidence>
<organism evidence="7 10">
    <name type="scientific">Pseudoduganella plicata</name>
    <dbReference type="NCBI Taxonomy" id="321984"/>
    <lineage>
        <taxon>Bacteria</taxon>
        <taxon>Pseudomonadati</taxon>
        <taxon>Pseudomonadota</taxon>
        <taxon>Betaproteobacteria</taxon>
        <taxon>Burkholderiales</taxon>
        <taxon>Oxalobacteraceae</taxon>
        <taxon>Telluria group</taxon>
        <taxon>Pseudoduganella</taxon>
    </lineage>
</organism>
<dbReference type="RefSeq" id="WP_134387803.1">
    <property type="nucleotide sequence ID" value="NZ_BMWW01000003.1"/>
</dbReference>
<dbReference type="InterPro" id="IPR036259">
    <property type="entry name" value="MFS_trans_sf"/>
</dbReference>
<evidence type="ECO:0000313" key="9">
    <source>
        <dbReference type="Proteomes" id="UP000294359"/>
    </source>
</evidence>
<reference evidence="8 9" key="2">
    <citation type="submission" date="2019-03" db="EMBL/GenBank/DDBJ databases">
        <title>Draft Genome Sequences of Six Type Strains of the Genus Massilia.</title>
        <authorList>
            <person name="Miess H."/>
            <person name="Frediansyhah A."/>
            <person name="Gross H."/>
        </authorList>
    </citation>
    <scope>NUCLEOTIDE SEQUENCE [LARGE SCALE GENOMIC DNA]</scope>
    <source>
        <strain evidence="8 9">DSM 17505</strain>
    </source>
</reference>
<feature type="transmembrane region" description="Helical" evidence="6">
    <location>
        <begin position="47"/>
        <end position="71"/>
    </location>
</feature>
<keyword evidence="4 6" id="KW-1133">Transmembrane helix</keyword>
<protein>
    <submittedName>
        <fullName evidence="8">MFS transporter</fullName>
    </submittedName>
</protein>
<dbReference type="CDD" id="cd06173">
    <property type="entry name" value="MFS_MefA_like"/>
    <property type="match status" value="1"/>
</dbReference>
<dbReference type="EMBL" id="BMWW01000003">
    <property type="protein sequence ID" value="GGY87411.1"/>
    <property type="molecule type" value="Genomic_DNA"/>
</dbReference>
<dbReference type="AlphaFoldDB" id="A0A4P7BKU9"/>
<feature type="transmembrane region" description="Helical" evidence="6">
    <location>
        <begin position="269"/>
        <end position="291"/>
    </location>
</feature>
<feature type="transmembrane region" description="Helical" evidence="6">
    <location>
        <begin position="390"/>
        <end position="410"/>
    </location>
</feature>